<keyword evidence="2" id="KW-1185">Reference proteome</keyword>
<evidence type="ECO:0000313" key="1">
    <source>
        <dbReference type="EMBL" id="RKG30647.1"/>
    </source>
</evidence>
<dbReference type="EMBL" id="RAXV01000022">
    <property type="protein sequence ID" value="RKG30647.1"/>
    <property type="molecule type" value="Genomic_DNA"/>
</dbReference>
<accession>A0A3A8E745</accession>
<evidence type="ECO:0000313" key="2">
    <source>
        <dbReference type="Proteomes" id="UP000282388"/>
    </source>
</evidence>
<gene>
    <name evidence="1" type="ORF">D7V32_10605</name>
</gene>
<sequence>MTSTEVFSAAALLYARMRRVNSRVIDVMYLVENKQYAQHVLTLAQEAKDDELDRLSVRLQRLMNLDLHESQIDTHETVSAADEQDDRLGYEATPEEVYKAQVQHHYIGALR</sequence>
<dbReference type="AlphaFoldDB" id="A0A3A8E745"/>
<dbReference type="OrthoDB" id="6693603at2"/>
<comment type="caution">
    <text evidence="1">The sequence shown here is derived from an EMBL/GenBank/DDBJ whole genome shotgun (WGS) entry which is preliminary data.</text>
</comment>
<organism evidence="1 2">
    <name type="scientific">Acinetobacter tianfuensis</name>
    <dbReference type="NCBI Taxonomy" id="2419603"/>
    <lineage>
        <taxon>Bacteria</taxon>
        <taxon>Pseudomonadati</taxon>
        <taxon>Pseudomonadota</taxon>
        <taxon>Gammaproteobacteria</taxon>
        <taxon>Moraxellales</taxon>
        <taxon>Moraxellaceae</taxon>
        <taxon>Acinetobacter</taxon>
    </lineage>
</organism>
<proteinExistence type="predicted"/>
<name>A0A3A8E745_9GAMM</name>
<dbReference type="Proteomes" id="UP000282388">
    <property type="component" value="Unassembled WGS sequence"/>
</dbReference>
<protein>
    <submittedName>
        <fullName evidence="1">Uncharacterized protein</fullName>
    </submittedName>
</protein>
<reference evidence="1 2" key="1">
    <citation type="submission" date="2018-09" db="EMBL/GenBank/DDBJ databases">
        <title>The draft genome of Acinetobacter spp. strains.</title>
        <authorList>
            <person name="Qin J."/>
            <person name="Feng Y."/>
            <person name="Zong Z."/>
        </authorList>
    </citation>
    <scope>NUCLEOTIDE SEQUENCE [LARGE SCALE GENOMIC DNA]</scope>
    <source>
        <strain evidence="1 2">WCHAc060012</strain>
    </source>
</reference>